<dbReference type="SUPFAM" id="SSF50044">
    <property type="entry name" value="SH3-domain"/>
    <property type="match status" value="1"/>
</dbReference>
<reference evidence="4 5" key="1">
    <citation type="submission" date="2018-11" db="EMBL/GenBank/DDBJ databases">
        <authorList>
            <consortium name="Pathogen Informatics"/>
        </authorList>
    </citation>
    <scope>NUCLEOTIDE SEQUENCE [LARGE SCALE GENOMIC DNA]</scope>
</reference>
<dbReference type="PANTHER" id="PTHR46026">
    <property type="entry name" value="RHO-TYPE GUANINE NUCLEOTIDE EXCHANGE FACTOR, ISOFORM F"/>
    <property type="match status" value="1"/>
</dbReference>
<dbReference type="PROSITE" id="PS50002">
    <property type="entry name" value="SH3"/>
    <property type="match status" value="1"/>
</dbReference>
<reference evidence="6" key="2">
    <citation type="submission" date="2019-09" db="UniProtKB">
        <authorList>
            <consortium name="WormBaseParasite"/>
        </authorList>
    </citation>
    <scope>IDENTIFICATION</scope>
</reference>
<evidence type="ECO:0000313" key="4">
    <source>
        <dbReference type="EMBL" id="VDO71758.1"/>
    </source>
</evidence>
<dbReference type="AlphaFoldDB" id="A0A183FJU3"/>
<dbReference type="GO" id="GO:0005085">
    <property type="term" value="F:guanyl-nucleotide exchange factor activity"/>
    <property type="evidence" value="ECO:0007669"/>
    <property type="project" value="TreeGrafter"/>
</dbReference>
<proteinExistence type="predicted"/>
<accession>A0A3P8B5C7</accession>
<accession>A0A183FJU3</accession>
<dbReference type="GO" id="GO:0005737">
    <property type="term" value="C:cytoplasm"/>
    <property type="evidence" value="ECO:0007669"/>
    <property type="project" value="TreeGrafter"/>
</dbReference>
<organism evidence="5 6">
    <name type="scientific">Heligmosomoides polygyrus</name>
    <name type="common">Parasitic roundworm</name>
    <dbReference type="NCBI Taxonomy" id="6339"/>
    <lineage>
        <taxon>Eukaryota</taxon>
        <taxon>Metazoa</taxon>
        <taxon>Ecdysozoa</taxon>
        <taxon>Nematoda</taxon>
        <taxon>Chromadorea</taxon>
        <taxon>Rhabditida</taxon>
        <taxon>Rhabditina</taxon>
        <taxon>Rhabditomorpha</taxon>
        <taxon>Strongyloidea</taxon>
        <taxon>Heligmosomidae</taxon>
        <taxon>Heligmosomoides</taxon>
    </lineage>
</organism>
<sequence length="61" mass="6933">MVAKAKFSFEGKNNDELSFNRNDMITITQQIEGGWWEGTINGKTGWFPANYACIISEKGMR</sequence>
<name>A0A183FJU3_HELPZ</name>
<keyword evidence="5" id="KW-1185">Reference proteome</keyword>
<dbReference type="SMART" id="SM00326">
    <property type="entry name" value="SH3"/>
    <property type="match status" value="1"/>
</dbReference>
<dbReference type="Gene3D" id="2.30.30.40">
    <property type="entry name" value="SH3 Domains"/>
    <property type="match status" value="1"/>
</dbReference>
<dbReference type="Pfam" id="PF14604">
    <property type="entry name" value="SH3_9"/>
    <property type="match status" value="1"/>
</dbReference>
<evidence type="ECO:0000256" key="2">
    <source>
        <dbReference type="PROSITE-ProRule" id="PRU00192"/>
    </source>
</evidence>
<keyword evidence="1 2" id="KW-0728">SH3 domain</keyword>
<protein>
    <submittedName>
        <fullName evidence="6">SH3 domain-containing protein</fullName>
    </submittedName>
</protein>
<evidence type="ECO:0000256" key="1">
    <source>
        <dbReference type="ARBA" id="ARBA00022443"/>
    </source>
</evidence>
<gene>
    <name evidence="4" type="ORF">HPBE_LOCUS7327</name>
</gene>
<dbReference type="Proteomes" id="UP000050761">
    <property type="component" value="Unassembled WGS sequence"/>
</dbReference>
<dbReference type="GO" id="GO:0016192">
    <property type="term" value="P:vesicle-mediated transport"/>
    <property type="evidence" value="ECO:0007669"/>
    <property type="project" value="UniProtKB-ARBA"/>
</dbReference>
<dbReference type="PRINTS" id="PR00452">
    <property type="entry name" value="SH3DOMAIN"/>
</dbReference>
<dbReference type="WBParaSite" id="HPBE_0000732601-mRNA-1">
    <property type="protein sequence ID" value="HPBE_0000732601-mRNA-1"/>
    <property type="gene ID" value="HPBE_0000732601"/>
</dbReference>
<dbReference type="PANTHER" id="PTHR46026:SF1">
    <property type="entry name" value="RHO-TYPE GUANINE NUCLEOTIDE EXCHANGE FACTOR, ISOFORM F"/>
    <property type="match status" value="1"/>
</dbReference>
<evidence type="ECO:0000259" key="3">
    <source>
        <dbReference type="PROSITE" id="PS50002"/>
    </source>
</evidence>
<dbReference type="FunFam" id="2.30.30.40:FF:000072">
    <property type="entry name" value="Unconventional Myosin IB"/>
    <property type="match status" value="1"/>
</dbReference>
<evidence type="ECO:0000313" key="6">
    <source>
        <dbReference type="WBParaSite" id="HPBE_0000732601-mRNA-1"/>
    </source>
</evidence>
<dbReference type="EMBL" id="UZAH01025858">
    <property type="protein sequence ID" value="VDO71758.1"/>
    <property type="molecule type" value="Genomic_DNA"/>
</dbReference>
<dbReference type="InterPro" id="IPR001452">
    <property type="entry name" value="SH3_domain"/>
</dbReference>
<evidence type="ECO:0000313" key="5">
    <source>
        <dbReference type="Proteomes" id="UP000050761"/>
    </source>
</evidence>
<feature type="domain" description="SH3" evidence="3">
    <location>
        <begin position="1"/>
        <end position="57"/>
    </location>
</feature>
<dbReference type="InterPro" id="IPR036028">
    <property type="entry name" value="SH3-like_dom_sf"/>
</dbReference>
<dbReference type="OrthoDB" id="443981at2759"/>